<feature type="region of interest" description="Disordered" evidence="1">
    <location>
        <begin position="1"/>
        <end position="53"/>
    </location>
</feature>
<name>A0AAD9IPE5_RIDPI</name>
<accession>A0AAD9IPE5</accession>
<feature type="compositionally biased region" description="Polar residues" evidence="1">
    <location>
        <begin position="90"/>
        <end position="99"/>
    </location>
</feature>
<dbReference type="Proteomes" id="UP001209878">
    <property type="component" value="Unassembled WGS sequence"/>
</dbReference>
<sequence>HRDGGRLKQDTRDVQRGLHSHASRESPGRVDSPQSVHQRVHRRIRRKDSKPEAGIVSSVLSLFQHVEPQAQITQEHSSKTTTQNRRRPQTDVTSTSDNPQVELRAKKTDLNISDDIKIITGKFCGQPPGGWSEKTEMRPCVRDIVRTVEKREVTGIMKRSKSEGSSVGMADGHRKVQSVASDQPVGGSGSPVWKGAQVTKLSQQTGAECGECCSDLWEEQRHGGRSGELCQRPLSSIGCRTDVNYEQQYRQQQQQVNNNTLGRECASAGVSTYRRVTSCPPP</sequence>
<gene>
    <name evidence="2" type="ORF">NP493_9082g00006</name>
</gene>
<feature type="compositionally biased region" description="Basic residues" evidence="1">
    <location>
        <begin position="38"/>
        <end position="48"/>
    </location>
</feature>
<feature type="compositionally biased region" description="Basic and acidic residues" evidence="1">
    <location>
        <begin position="1"/>
        <end position="28"/>
    </location>
</feature>
<dbReference type="AlphaFoldDB" id="A0AAD9IPE5"/>
<feature type="non-terminal residue" evidence="2">
    <location>
        <position position="1"/>
    </location>
</feature>
<reference evidence="2" key="1">
    <citation type="journal article" date="2023" name="Mol. Biol. Evol.">
        <title>Third-Generation Sequencing Reveals the Adaptive Role of the Epigenome in Three Deep-Sea Polychaetes.</title>
        <authorList>
            <person name="Perez M."/>
            <person name="Aroh O."/>
            <person name="Sun Y."/>
            <person name="Lan Y."/>
            <person name="Juniper S.K."/>
            <person name="Young C.R."/>
            <person name="Angers B."/>
            <person name="Qian P.Y."/>
        </authorList>
    </citation>
    <scope>NUCLEOTIDE SEQUENCE</scope>
    <source>
        <strain evidence="2">R07B-5</strain>
    </source>
</reference>
<evidence type="ECO:0000313" key="2">
    <source>
        <dbReference type="EMBL" id="KAK2138028.1"/>
    </source>
</evidence>
<dbReference type="EMBL" id="JAODUO010009086">
    <property type="protein sequence ID" value="KAK2138028.1"/>
    <property type="molecule type" value="Genomic_DNA"/>
</dbReference>
<proteinExistence type="predicted"/>
<evidence type="ECO:0000256" key="1">
    <source>
        <dbReference type="SAM" id="MobiDB-lite"/>
    </source>
</evidence>
<organism evidence="2 3">
    <name type="scientific">Ridgeia piscesae</name>
    <name type="common">Tubeworm</name>
    <dbReference type="NCBI Taxonomy" id="27915"/>
    <lineage>
        <taxon>Eukaryota</taxon>
        <taxon>Metazoa</taxon>
        <taxon>Spiralia</taxon>
        <taxon>Lophotrochozoa</taxon>
        <taxon>Annelida</taxon>
        <taxon>Polychaeta</taxon>
        <taxon>Sedentaria</taxon>
        <taxon>Canalipalpata</taxon>
        <taxon>Sabellida</taxon>
        <taxon>Siboglinidae</taxon>
        <taxon>Ridgeia</taxon>
    </lineage>
</organism>
<evidence type="ECO:0000313" key="3">
    <source>
        <dbReference type="Proteomes" id="UP001209878"/>
    </source>
</evidence>
<feature type="region of interest" description="Disordered" evidence="1">
    <location>
        <begin position="68"/>
        <end position="104"/>
    </location>
</feature>
<protein>
    <submittedName>
        <fullName evidence="2">Uncharacterized protein</fullName>
    </submittedName>
</protein>
<keyword evidence="3" id="KW-1185">Reference proteome</keyword>
<comment type="caution">
    <text evidence="2">The sequence shown here is derived from an EMBL/GenBank/DDBJ whole genome shotgun (WGS) entry which is preliminary data.</text>
</comment>
<feature type="compositionally biased region" description="Polar residues" evidence="1">
    <location>
        <begin position="70"/>
        <end position="83"/>
    </location>
</feature>